<evidence type="ECO:0000313" key="2">
    <source>
        <dbReference type="EMBL" id="KAK2022519.1"/>
    </source>
</evidence>
<sequence>MCKDGGVYLRDSRYVTPTLYEQMKSYRSAGGDPLQTPGLAKVWEKPDEPTDVEDEQETELQLAREKEAADQAQRRIAKPQTIDLTKVNPVTPGPGRTQDQSLVLANKQPSNAQFKGTAKCRKLVVAPALSSSNLDRFRNMFPRSVGVRIQLAGGIVVLYKSAEKLYAGLGAGVEETDVSVIPGWQAKSHADTSDRSCGRGRVGDRGTNVGVGARGIRVWFVMKESSLSEVDGTRSRTSNRV</sequence>
<accession>A0AAD9H6W2</accession>
<organism evidence="2 3">
    <name type="scientific">Colletotrichum zoysiae</name>
    <dbReference type="NCBI Taxonomy" id="1216348"/>
    <lineage>
        <taxon>Eukaryota</taxon>
        <taxon>Fungi</taxon>
        <taxon>Dikarya</taxon>
        <taxon>Ascomycota</taxon>
        <taxon>Pezizomycotina</taxon>
        <taxon>Sordariomycetes</taxon>
        <taxon>Hypocreomycetidae</taxon>
        <taxon>Glomerellales</taxon>
        <taxon>Glomerellaceae</taxon>
        <taxon>Colletotrichum</taxon>
        <taxon>Colletotrichum graminicola species complex</taxon>
    </lineage>
</organism>
<name>A0AAD9H6W2_9PEZI</name>
<proteinExistence type="predicted"/>
<protein>
    <submittedName>
        <fullName evidence="2">Uncharacterized protein</fullName>
    </submittedName>
</protein>
<keyword evidence="3" id="KW-1185">Reference proteome</keyword>
<dbReference type="Proteomes" id="UP001232148">
    <property type="component" value="Unassembled WGS sequence"/>
</dbReference>
<comment type="caution">
    <text evidence="2">The sequence shown here is derived from an EMBL/GenBank/DDBJ whole genome shotgun (WGS) entry which is preliminary data.</text>
</comment>
<evidence type="ECO:0000313" key="3">
    <source>
        <dbReference type="Proteomes" id="UP001232148"/>
    </source>
</evidence>
<evidence type="ECO:0000256" key="1">
    <source>
        <dbReference type="SAM" id="MobiDB-lite"/>
    </source>
</evidence>
<reference evidence="2" key="1">
    <citation type="submission" date="2021-06" db="EMBL/GenBank/DDBJ databases">
        <title>Comparative genomics, transcriptomics and evolutionary studies reveal genomic signatures of adaptation to plant cell wall in hemibiotrophic fungi.</title>
        <authorList>
            <consortium name="DOE Joint Genome Institute"/>
            <person name="Baroncelli R."/>
            <person name="Diaz J.F."/>
            <person name="Benocci T."/>
            <person name="Peng M."/>
            <person name="Battaglia E."/>
            <person name="Haridas S."/>
            <person name="Andreopoulos W."/>
            <person name="Labutti K."/>
            <person name="Pangilinan J."/>
            <person name="Floch G.L."/>
            <person name="Makela M.R."/>
            <person name="Henrissat B."/>
            <person name="Grigoriev I.V."/>
            <person name="Crouch J.A."/>
            <person name="De Vries R.P."/>
            <person name="Sukno S.A."/>
            <person name="Thon M.R."/>
        </authorList>
    </citation>
    <scope>NUCLEOTIDE SEQUENCE</scope>
    <source>
        <strain evidence="2">MAFF235873</strain>
    </source>
</reference>
<dbReference type="EMBL" id="MU843039">
    <property type="protein sequence ID" value="KAK2022519.1"/>
    <property type="molecule type" value="Genomic_DNA"/>
</dbReference>
<feature type="region of interest" description="Disordered" evidence="1">
    <location>
        <begin position="67"/>
        <end position="96"/>
    </location>
</feature>
<dbReference type="AlphaFoldDB" id="A0AAD9H6W2"/>
<gene>
    <name evidence="2" type="ORF">LX32DRAFT_657647</name>
</gene>